<organism evidence="2 3">
    <name type="scientific">Reticulibacter mediterranei</name>
    <dbReference type="NCBI Taxonomy" id="2778369"/>
    <lineage>
        <taxon>Bacteria</taxon>
        <taxon>Bacillati</taxon>
        <taxon>Chloroflexota</taxon>
        <taxon>Ktedonobacteria</taxon>
        <taxon>Ktedonobacterales</taxon>
        <taxon>Reticulibacteraceae</taxon>
        <taxon>Reticulibacter</taxon>
    </lineage>
</organism>
<evidence type="ECO:0008006" key="4">
    <source>
        <dbReference type="Google" id="ProtNLM"/>
    </source>
</evidence>
<evidence type="ECO:0000313" key="2">
    <source>
        <dbReference type="EMBL" id="GHO97782.1"/>
    </source>
</evidence>
<protein>
    <recommendedName>
        <fullName evidence="4">DUF3558 domain-containing protein</fullName>
    </recommendedName>
</protein>
<proteinExistence type="predicted"/>
<keyword evidence="3" id="KW-1185">Reference proteome</keyword>
<evidence type="ECO:0000313" key="3">
    <source>
        <dbReference type="Proteomes" id="UP000597444"/>
    </source>
</evidence>
<dbReference type="PROSITE" id="PS51257">
    <property type="entry name" value="PROKAR_LIPOPROTEIN"/>
    <property type="match status" value="1"/>
</dbReference>
<comment type="caution">
    <text evidence="2">The sequence shown here is derived from an EMBL/GenBank/DDBJ whole genome shotgun (WGS) entry which is preliminary data.</text>
</comment>
<dbReference type="EMBL" id="BNJK01000002">
    <property type="protein sequence ID" value="GHO97782.1"/>
    <property type="molecule type" value="Genomic_DNA"/>
</dbReference>
<dbReference type="RefSeq" id="WP_220208563.1">
    <property type="nucleotide sequence ID" value="NZ_BNJK01000002.1"/>
</dbReference>
<name>A0A8J3IVX8_9CHLR</name>
<gene>
    <name evidence="2" type="ORF">KSF_078300</name>
</gene>
<sequence>MMKIKVMYAVLALCFALLISACQSAPSQATQGQDNPLGNVDWSKVITPTTLGCIGDQPSVTVDEKQFADVTGDGKAEAFVAVACTAQTSSWPDRLEVFDGASSATAPRLMTTLLGYQDGTDKRGLRMGKDVGLSQSISISGAKITVVSYGYAAKDANCCFSQRVTDTFTWNGKGFTRGQRSITGKS</sequence>
<evidence type="ECO:0000256" key="1">
    <source>
        <dbReference type="SAM" id="SignalP"/>
    </source>
</evidence>
<dbReference type="AlphaFoldDB" id="A0A8J3IVX8"/>
<feature type="chain" id="PRO_5035181363" description="DUF3558 domain-containing protein" evidence="1">
    <location>
        <begin position="25"/>
        <end position="186"/>
    </location>
</feature>
<dbReference type="Proteomes" id="UP000597444">
    <property type="component" value="Unassembled WGS sequence"/>
</dbReference>
<reference evidence="2" key="1">
    <citation type="submission" date="2020-10" db="EMBL/GenBank/DDBJ databases">
        <title>Taxonomic study of unclassified bacteria belonging to the class Ktedonobacteria.</title>
        <authorList>
            <person name="Yabe S."/>
            <person name="Wang C.M."/>
            <person name="Zheng Y."/>
            <person name="Sakai Y."/>
            <person name="Cavaletti L."/>
            <person name="Monciardini P."/>
            <person name="Donadio S."/>
        </authorList>
    </citation>
    <scope>NUCLEOTIDE SEQUENCE</scope>
    <source>
        <strain evidence="2">ID150040</strain>
    </source>
</reference>
<keyword evidence="1" id="KW-0732">Signal</keyword>
<feature type="signal peptide" evidence="1">
    <location>
        <begin position="1"/>
        <end position="24"/>
    </location>
</feature>
<accession>A0A8J3IVX8</accession>